<evidence type="ECO:0000313" key="4">
    <source>
        <dbReference type="EMBL" id="AKJ29761.1"/>
    </source>
</evidence>
<dbReference type="PROSITE" id="PS50231">
    <property type="entry name" value="RICIN_B_LECTIN"/>
    <property type="match status" value="1"/>
</dbReference>
<feature type="domain" description="Ricin B lectin" evidence="3">
    <location>
        <begin position="268"/>
        <end position="405"/>
    </location>
</feature>
<dbReference type="STRING" id="413882.AAW51_3070"/>
<dbReference type="SUPFAM" id="SSF50370">
    <property type="entry name" value="Ricin B-like lectins"/>
    <property type="match status" value="1"/>
</dbReference>
<feature type="signal peptide" evidence="2">
    <location>
        <begin position="1"/>
        <end position="37"/>
    </location>
</feature>
<evidence type="ECO:0000259" key="3">
    <source>
        <dbReference type="SMART" id="SM00458"/>
    </source>
</evidence>
<dbReference type="RefSeq" id="WP_053013607.1">
    <property type="nucleotide sequence ID" value="NZ_CP011371.1"/>
</dbReference>
<evidence type="ECO:0000256" key="2">
    <source>
        <dbReference type="SAM" id="SignalP"/>
    </source>
</evidence>
<dbReference type="EMBL" id="CP011371">
    <property type="protein sequence ID" value="AKJ29761.1"/>
    <property type="molecule type" value="Genomic_DNA"/>
</dbReference>
<keyword evidence="5" id="KW-1185">Reference proteome</keyword>
<dbReference type="Gene3D" id="3.40.390.10">
    <property type="entry name" value="Collagenase (Catalytic Domain)"/>
    <property type="match status" value="1"/>
</dbReference>
<dbReference type="Pfam" id="PF13583">
    <property type="entry name" value="Reprolysin_4"/>
    <property type="match status" value="1"/>
</dbReference>
<gene>
    <name evidence="4" type="ORF">AAW51_3070</name>
</gene>
<dbReference type="OrthoDB" id="8673369at2"/>
<dbReference type="PROSITE" id="PS51257">
    <property type="entry name" value="PROKAR_LIPOPROTEIN"/>
    <property type="match status" value="1"/>
</dbReference>
<dbReference type="InterPro" id="IPR000772">
    <property type="entry name" value="Ricin_B_lectin"/>
</dbReference>
<accession>A0A0G3BQZ2</accession>
<dbReference type="InterPro" id="IPR035992">
    <property type="entry name" value="Ricin_B-like_lectins"/>
</dbReference>
<dbReference type="CDD" id="cd00161">
    <property type="entry name" value="beta-trefoil_Ricin-like"/>
    <property type="match status" value="1"/>
</dbReference>
<protein>
    <recommendedName>
        <fullName evidence="3">Ricin B lectin domain-containing protein</fullName>
    </recommendedName>
</protein>
<keyword evidence="2" id="KW-0732">Signal</keyword>
<dbReference type="SMART" id="SM00458">
    <property type="entry name" value="RICIN"/>
    <property type="match status" value="1"/>
</dbReference>
<name>A0A0G3BQZ2_9BURK</name>
<dbReference type="SUPFAM" id="SSF55486">
    <property type="entry name" value="Metalloproteases ('zincins'), catalytic domain"/>
    <property type="match status" value="1"/>
</dbReference>
<evidence type="ECO:0000313" key="5">
    <source>
        <dbReference type="Proteomes" id="UP000035352"/>
    </source>
</evidence>
<dbReference type="Gene3D" id="2.80.10.50">
    <property type="match status" value="3"/>
</dbReference>
<dbReference type="GO" id="GO:0008237">
    <property type="term" value="F:metallopeptidase activity"/>
    <property type="evidence" value="ECO:0007669"/>
    <property type="project" value="InterPro"/>
</dbReference>
<evidence type="ECO:0000256" key="1">
    <source>
        <dbReference type="SAM" id="MobiDB-lite"/>
    </source>
</evidence>
<organism evidence="4 5">
    <name type="scientific">Caldimonas brevitalea</name>
    <dbReference type="NCBI Taxonomy" id="413882"/>
    <lineage>
        <taxon>Bacteria</taxon>
        <taxon>Pseudomonadati</taxon>
        <taxon>Pseudomonadota</taxon>
        <taxon>Betaproteobacteria</taxon>
        <taxon>Burkholderiales</taxon>
        <taxon>Sphaerotilaceae</taxon>
        <taxon>Caldimonas</taxon>
    </lineage>
</organism>
<dbReference type="Pfam" id="PF14200">
    <property type="entry name" value="RicinB_lectin_2"/>
    <property type="match status" value="1"/>
</dbReference>
<feature type="chain" id="PRO_5005184001" description="Ricin B lectin domain-containing protein" evidence="2">
    <location>
        <begin position="38"/>
        <end position="408"/>
    </location>
</feature>
<sequence length="408" mass="43968">MRRSSKEGARPALVKALRQPRIWAAALLAAGSCAAQAVTLDLLVLYDTHTQNHFDGQPQTAIRNWVDQVNAIYANSQVDVQLRLVGTQLHNADGNDMGDVLGRLRQNSTIARRRDELGADFVTQLHRHGACGVAYMAVSASAAYSVVGPQCGPYTLAHELGHNMGLSHSRRQGDTRGARYEYALGHGVERLFGTIMAYAHVFNAPRIGKFSNPRQTCSGQPCGVPEGQSQQADAVKAINNVRAELENFRPTRVGGPPPPPPPGGSVANGTYLVKSKNSGKCVDVQGAGKADWVNVLQWSCHSGNNQRWTFTAGADGYYEVKAKHSGKCLDVYRSGTTNGTNVQQFACNGSTAQQWKPIANGDGSYRLVARVGGKVLDVAAPTGGNGANIRQWDWGNQAHQSWTLQKLE</sequence>
<dbReference type="KEGG" id="pbh:AAW51_3070"/>
<proteinExistence type="predicted"/>
<dbReference type="AlphaFoldDB" id="A0A0G3BQZ2"/>
<dbReference type="InterPro" id="IPR024079">
    <property type="entry name" value="MetalloPept_cat_dom_sf"/>
</dbReference>
<dbReference type="Proteomes" id="UP000035352">
    <property type="component" value="Chromosome"/>
</dbReference>
<reference evidence="4 5" key="1">
    <citation type="submission" date="2015-05" db="EMBL/GenBank/DDBJ databases">
        <authorList>
            <person name="Tang B."/>
            <person name="Yu Y."/>
        </authorList>
    </citation>
    <scope>NUCLEOTIDE SEQUENCE [LARGE SCALE GENOMIC DNA]</scope>
    <source>
        <strain evidence="4 5">DSM 7029</strain>
    </source>
</reference>
<feature type="region of interest" description="Disordered" evidence="1">
    <location>
        <begin position="248"/>
        <end position="270"/>
    </location>
</feature>